<feature type="signal peptide" evidence="1">
    <location>
        <begin position="1"/>
        <end position="22"/>
    </location>
</feature>
<sequence>MSSLKSTLIGAFSLLAIQRAAATRAPRPKVTTDVLIIGGGAGGAHAAVQLTDAGKKVIVIEKQADLGGSVDSYDDPVTGVKSELGVAAWSNYGNTTGFFDRLNVPYWSGDFFQTPFKFYDFSTGELLTNYTSPAQEVQLAAWQRYINATKPYQDFHIPGFFNFPNSSEIPEELLMPFGEFVEKYDLAATLQEIFYISPGLGTVVDQLTLTVLQAFPAFLAESYAGQRASYGPRSGRSQDVYDAAAKILGDKVYYSTEAVSTVRSNKGVTVVVKNSVTGEKTTIAASKLLLAIPPHPSLFKTFDMDKKEANVLSKFSYARLWAAVAQSDSLPSDFYAFNLPSSANDNSYLHYPALNFTSTYIPFGNTSKLVATVTAGDDKLDAAETLKLFNQDIAALSGTGVVPASDKDVEVIHYSDHGLLHGHATAEDIKNGFFQNLNALQGYRSTWYTGNTFSAPVQTAVWAHNDQEIIPRILAA</sequence>
<dbReference type="Gene3D" id="3.30.70.1990">
    <property type="match status" value="1"/>
</dbReference>
<dbReference type="InterPro" id="IPR036188">
    <property type="entry name" value="FAD/NAD-bd_sf"/>
</dbReference>
<protein>
    <submittedName>
        <fullName evidence="2">Amine oxidase</fullName>
    </submittedName>
</protein>
<dbReference type="InterPro" id="IPR050464">
    <property type="entry name" value="Zeta_carotene_desat/Oxidored"/>
</dbReference>
<keyword evidence="1" id="KW-0732">Signal</keyword>
<dbReference type="Pfam" id="PF13450">
    <property type="entry name" value="NAD_binding_8"/>
    <property type="match status" value="1"/>
</dbReference>
<comment type="caution">
    <text evidence="2">The sequence shown here is derived from an EMBL/GenBank/DDBJ whole genome shotgun (WGS) entry which is preliminary data.</text>
</comment>
<dbReference type="SUPFAM" id="SSF51905">
    <property type="entry name" value="FAD/NAD(P)-binding domain"/>
    <property type="match status" value="1"/>
</dbReference>
<dbReference type="AlphaFoldDB" id="A0A2P5HQR7"/>
<accession>A0A2P5HQR7</accession>
<dbReference type="GO" id="GO:0016491">
    <property type="term" value="F:oxidoreductase activity"/>
    <property type="evidence" value="ECO:0007669"/>
    <property type="project" value="TreeGrafter"/>
</dbReference>
<evidence type="ECO:0000313" key="2">
    <source>
        <dbReference type="EMBL" id="POS72578.1"/>
    </source>
</evidence>
<name>A0A2P5HQR7_DIAHE</name>
<dbReference type="PANTHER" id="PTHR42923:SF26">
    <property type="entry name" value="FMN REDUCTASE LOT6, PUTATIVE (AFU_ORTHOLOGUE AFUA_7G06600)-RELATED"/>
    <property type="match status" value="1"/>
</dbReference>
<reference evidence="2" key="1">
    <citation type="submission" date="2017-09" db="EMBL/GenBank/DDBJ databases">
        <title>Polyketide synthases of a Diaporthe helianthi virulent isolate.</title>
        <authorList>
            <person name="Baroncelli R."/>
        </authorList>
    </citation>
    <scope>NUCLEOTIDE SEQUENCE [LARGE SCALE GENOMIC DNA]</scope>
    <source>
        <strain evidence="2">7/96</strain>
    </source>
</reference>
<dbReference type="PANTHER" id="PTHR42923">
    <property type="entry name" value="PROTOPORPHYRINOGEN OXIDASE"/>
    <property type="match status" value="1"/>
</dbReference>
<dbReference type="STRING" id="158607.A0A2P5HQR7"/>
<dbReference type="Proteomes" id="UP000094444">
    <property type="component" value="Unassembled WGS sequence"/>
</dbReference>
<evidence type="ECO:0000256" key="1">
    <source>
        <dbReference type="SAM" id="SignalP"/>
    </source>
</evidence>
<organism evidence="2 3">
    <name type="scientific">Diaporthe helianthi</name>
    <dbReference type="NCBI Taxonomy" id="158607"/>
    <lineage>
        <taxon>Eukaryota</taxon>
        <taxon>Fungi</taxon>
        <taxon>Dikarya</taxon>
        <taxon>Ascomycota</taxon>
        <taxon>Pezizomycotina</taxon>
        <taxon>Sordariomycetes</taxon>
        <taxon>Sordariomycetidae</taxon>
        <taxon>Diaporthales</taxon>
        <taxon>Diaporthaceae</taxon>
        <taxon>Diaporthe</taxon>
    </lineage>
</organism>
<evidence type="ECO:0000313" key="3">
    <source>
        <dbReference type="Proteomes" id="UP000094444"/>
    </source>
</evidence>
<gene>
    <name evidence="2" type="ORF">DHEL01_v209025</name>
</gene>
<dbReference type="Gene3D" id="1.10.405.20">
    <property type="match status" value="1"/>
</dbReference>
<dbReference type="Gene3D" id="3.50.50.60">
    <property type="entry name" value="FAD/NAD(P)-binding domain"/>
    <property type="match status" value="1"/>
</dbReference>
<dbReference type="OrthoDB" id="68575at2759"/>
<dbReference type="InParanoid" id="A0A2P5HQR7"/>
<feature type="chain" id="PRO_5015188894" evidence="1">
    <location>
        <begin position="23"/>
        <end position="476"/>
    </location>
</feature>
<dbReference type="EMBL" id="MAVT02000969">
    <property type="protein sequence ID" value="POS72578.1"/>
    <property type="molecule type" value="Genomic_DNA"/>
</dbReference>
<proteinExistence type="predicted"/>
<keyword evidence="3" id="KW-1185">Reference proteome</keyword>